<keyword evidence="4 10" id="KW-0560">Oxidoreductase</keyword>
<dbReference type="Gene3D" id="3.40.50.720">
    <property type="entry name" value="NAD(P)-binding Rossmann-like Domain"/>
    <property type="match status" value="1"/>
</dbReference>
<comment type="caution">
    <text evidence="10">Lacks conserved residue(s) required for the propagation of feature annotation.</text>
</comment>
<comment type="catalytic activity">
    <reaction evidence="8">
        <text>shikimate + NAD(+) = 3-dehydroshikimate + NADH + H(+)</text>
        <dbReference type="Rhea" id="RHEA:17741"/>
        <dbReference type="ChEBI" id="CHEBI:15378"/>
        <dbReference type="ChEBI" id="CHEBI:16630"/>
        <dbReference type="ChEBI" id="CHEBI:36208"/>
        <dbReference type="ChEBI" id="CHEBI:57540"/>
        <dbReference type="ChEBI" id="CHEBI:57945"/>
    </reaction>
</comment>
<evidence type="ECO:0000256" key="6">
    <source>
        <dbReference type="ARBA" id="ARBA00049442"/>
    </source>
</evidence>
<dbReference type="EC" id="1.1.1.25" evidence="10"/>
<dbReference type="GO" id="GO:0030266">
    <property type="term" value="F:quinate 3-dehydrogenase (NAD+) activity"/>
    <property type="evidence" value="ECO:0007669"/>
    <property type="project" value="UniProtKB-EC"/>
</dbReference>
<evidence type="ECO:0000256" key="8">
    <source>
        <dbReference type="ARBA" id="ARBA00052329"/>
    </source>
</evidence>
<dbReference type="GO" id="GO:0009073">
    <property type="term" value="P:aromatic amino acid family biosynthetic process"/>
    <property type="evidence" value="ECO:0007669"/>
    <property type="project" value="UniProtKB-KW"/>
</dbReference>
<name>E6MK36_9FIRM</name>
<evidence type="ECO:0000256" key="9">
    <source>
        <dbReference type="ARBA" id="ARBA00060613"/>
    </source>
</evidence>
<dbReference type="GO" id="GO:0050661">
    <property type="term" value="F:NADP binding"/>
    <property type="evidence" value="ECO:0007669"/>
    <property type="project" value="InterPro"/>
</dbReference>
<dbReference type="PANTHER" id="PTHR21089">
    <property type="entry name" value="SHIKIMATE DEHYDROGENASE"/>
    <property type="match status" value="1"/>
</dbReference>
<feature type="binding site" evidence="10">
    <location>
        <begin position="135"/>
        <end position="139"/>
    </location>
    <ligand>
        <name>NADP(+)</name>
        <dbReference type="ChEBI" id="CHEBI:58349"/>
    </ligand>
</feature>
<dbReference type="NCBIfam" id="NF001319">
    <property type="entry name" value="PRK00258.3-3"/>
    <property type="match status" value="1"/>
</dbReference>
<dbReference type="HAMAP" id="MF_00222">
    <property type="entry name" value="Shikimate_DH_AroE"/>
    <property type="match status" value="1"/>
</dbReference>
<dbReference type="STRING" id="887929.HMP0721_2372"/>
<feature type="binding site" evidence="10">
    <location>
        <position position="256"/>
    </location>
    <ligand>
        <name>NADP(+)</name>
        <dbReference type="ChEBI" id="CHEBI:58349"/>
    </ligand>
</feature>
<evidence type="ECO:0000256" key="1">
    <source>
        <dbReference type="ARBA" id="ARBA00004871"/>
    </source>
</evidence>
<organism evidence="14 15">
    <name type="scientific">Pseudoramibacter alactolyticus ATCC 23263</name>
    <dbReference type="NCBI Taxonomy" id="887929"/>
    <lineage>
        <taxon>Bacteria</taxon>
        <taxon>Bacillati</taxon>
        <taxon>Bacillota</taxon>
        <taxon>Clostridia</taxon>
        <taxon>Eubacteriales</taxon>
        <taxon>Eubacteriaceae</taxon>
        <taxon>Pseudoramibacter</taxon>
    </lineage>
</organism>
<feature type="binding site" evidence="10">
    <location>
        <position position="235"/>
    </location>
    <ligand>
        <name>shikimate</name>
        <dbReference type="ChEBI" id="CHEBI:36208"/>
    </ligand>
</feature>
<evidence type="ECO:0000256" key="4">
    <source>
        <dbReference type="ARBA" id="ARBA00023002"/>
    </source>
</evidence>
<dbReference type="InterPro" id="IPR006151">
    <property type="entry name" value="Shikm_DH/Glu-tRNA_Rdtase"/>
</dbReference>
<feature type="binding site" evidence="10">
    <location>
        <position position="233"/>
    </location>
    <ligand>
        <name>NADP(+)</name>
        <dbReference type="ChEBI" id="CHEBI:58349"/>
    </ligand>
</feature>
<dbReference type="AlphaFoldDB" id="E6MK36"/>
<keyword evidence="5 10" id="KW-0057">Aromatic amino acid biosynthesis</keyword>
<comment type="subunit">
    <text evidence="10">Homodimer.</text>
</comment>
<dbReference type="Pfam" id="PF18317">
    <property type="entry name" value="SDH_C"/>
    <property type="match status" value="1"/>
</dbReference>
<dbReference type="GO" id="GO:0008652">
    <property type="term" value="P:amino acid biosynthetic process"/>
    <property type="evidence" value="ECO:0007669"/>
    <property type="project" value="UniProtKB-KW"/>
</dbReference>
<dbReference type="SUPFAM" id="SSF53223">
    <property type="entry name" value="Aminoacid dehydrogenase-like, N-terminal domain"/>
    <property type="match status" value="1"/>
</dbReference>
<evidence type="ECO:0000313" key="14">
    <source>
        <dbReference type="EMBL" id="EFV00555.1"/>
    </source>
</evidence>
<dbReference type="InterPro" id="IPR041121">
    <property type="entry name" value="SDH_C"/>
</dbReference>
<comment type="catalytic activity">
    <reaction evidence="6 10">
        <text>shikimate + NADP(+) = 3-dehydroshikimate + NADPH + H(+)</text>
        <dbReference type="Rhea" id="RHEA:17737"/>
        <dbReference type="ChEBI" id="CHEBI:15378"/>
        <dbReference type="ChEBI" id="CHEBI:16630"/>
        <dbReference type="ChEBI" id="CHEBI:36208"/>
        <dbReference type="ChEBI" id="CHEBI:57783"/>
        <dbReference type="ChEBI" id="CHEBI:58349"/>
        <dbReference type="EC" id="1.1.1.25"/>
    </reaction>
</comment>
<accession>E6MK36</accession>
<dbReference type="RefSeq" id="WP_006599793.1">
    <property type="nucleotide sequence ID" value="NZ_GL622359.1"/>
</dbReference>
<dbReference type="GO" id="GO:0019632">
    <property type="term" value="P:shikimate metabolic process"/>
    <property type="evidence" value="ECO:0007669"/>
    <property type="project" value="InterPro"/>
</dbReference>
<evidence type="ECO:0000256" key="10">
    <source>
        <dbReference type="HAMAP-Rule" id="MF_00222"/>
    </source>
</evidence>
<dbReference type="InterPro" id="IPR036291">
    <property type="entry name" value="NAD(P)-bd_dom_sf"/>
</dbReference>
<evidence type="ECO:0000259" key="13">
    <source>
        <dbReference type="Pfam" id="PF18317"/>
    </source>
</evidence>
<comment type="caution">
    <text evidence="14">The sequence shown here is derived from an EMBL/GenBank/DDBJ whole genome shotgun (WGS) entry which is preliminary data.</text>
</comment>
<comment type="catalytic activity">
    <reaction evidence="7">
        <text>L-quinate + NAD(+) = 3-dehydroquinate + NADH + H(+)</text>
        <dbReference type="Rhea" id="RHEA:22364"/>
        <dbReference type="ChEBI" id="CHEBI:15378"/>
        <dbReference type="ChEBI" id="CHEBI:29751"/>
        <dbReference type="ChEBI" id="CHEBI:32364"/>
        <dbReference type="ChEBI" id="CHEBI:57540"/>
        <dbReference type="ChEBI" id="CHEBI:57945"/>
        <dbReference type="EC" id="1.1.1.24"/>
    </reaction>
</comment>
<evidence type="ECO:0000256" key="2">
    <source>
        <dbReference type="ARBA" id="ARBA00022605"/>
    </source>
</evidence>
<feature type="binding site" evidence="10">
    <location>
        <position position="96"/>
    </location>
    <ligand>
        <name>shikimate</name>
        <dbReference type="ChEBI" id="CHEBI:36208"/>
    </ligand>
</feature>
<evidence type="ECO:0000313" key="15">
    <source>
        <dbReference type="Proteomes" id="UP000004754"/>
    </source>
</evidence>
<comment type="pathway">
    <text evidence="9">Aromatic compound metabolism; 3,4-dihydroxybenzoate biosynthesis; 3-dehydroquinate from D-quinate (NAD(+) route).</text>
</comment>
<proteinExistence type="inferred from homology"/>
<dbReference type="Gene3D" id="3.40.50.10860">
    <property type="entry name" value="Leucine Dehydrogenase, chain A, domain 1"/>
    <property type="match status" value="1"/>
</dbReference>
<dbReference type="OrthoDB" id="9792692at2"/>
<dbReference type="FunFam" id="3.40.50.720:FF:000086">
    <property type="entry name" value="Quinate/shikimate dehydrogenase"/>
    <property type="match status" value="1"/>
</dbReference>
<dbReference type="InterPro" id="IPR011342">
    <property type="entry name" value="Shikimate_DH"/>
</dbReference>
<evidence type="ECO:0000256" key="3">
    <source>
        <dbReference type="ARBA" id="ARBA00022857"/>
    </source>
</evidence>
<dbReference type="CDD" id="cd01065">
    <property type="entry name" value="NAD_bind_Shikimate_DH"/>
    <property type="match status" value="1"/>
</dbReference>
<feature type="binding site" evidence="10">
    <location>
        <begin position="24"/>
        <end position="26"/>
    </location>
    <ligand>
        <name>shikimate</name>
        <dbReference type="ChEBI" id="CHEBI:36208"/>
    </ligand>
</feature>
<dbReference type="InterPro" id="IPR013708">
    <property type="entry name" value="Shikimate_DH-bd_N"/>
</dbReference>
<evidence type="ECO:0000259" key="11">
    <source>
        <dbReference type="Pfam" id="PF01488"/>
    </source>
</evidence>
<feature type="binding site" evidence="10">
    <location>
        <position position="111"/>
    </location>
    <ligand>
        <name>shikimate</name>
        <dbReference type="ChEBI" id="CHEBI:36208"/>
    </ligand>
</feature>
<dbReference type="EMBL" id="AEQN01000033">
    <property type="protein sequence ID" value="EFV00555.1"/>
    <property type="molecule type" value="Genomic_DNA"/>
</dbReference>
<dbReference type="UniPathway" id="UPA00053">
    <property type="reaction ID" value="UER00087"/>
</dbReference>
<feature type="domain" description="Shikimate dehydrogenase substrate binding N-terminal" evidence="12">
    <location>
        <begin position="16"/>
        <end position="98"/>
    </location>
</feature>
<dbReference type="Pfam" id="PF08501">
    <property type="entry name" value="Shikimate_dh_N"/>
    <property type="match status" value="1"/>
</dbReference>
<evidence type="ECO:0000256" key="5">
    <source>
        <dbReference type="ARBA" id="ARBA00023141"/>
    </source>
</evidence>
<keyword evidence="3 10" id="KW-0521">NADP</keyword>
<protein>
    <recommendedName>
        <fullName evidence="10">Shikimate dehydrogenase (NADP(+))</fullName>
        <shortName evidence="10">SDH</shortName>
        <ecNumber evidence="10">1.1.1.25</ecNumber>
    </recommendedName>
</protein>
<comment type="function">
    <text evidence="10">Involved in the biosynthesis of the chorismate, which leads to the biosynthesis of aromatic amino acids. Catalyzes the reversible NADPH linked reduction of 3-dehydroshikimate (DHSA) to yield shikimate (SA).</text>
</comment>
<feature type="domain" description="SDH C-terminal" evidence="13">
    <location>
        <begin position="256"/>
        <end position="285"/>
    </location>
</feature>
<dbReference type="InterPro" id="IPR022893">
    <property type="entry name" value="Shikimate_DH_fam"/>
</dbReference>
<keyword evidence="15" id="KW-1185">Reference proteome</keyword>
<reference evidence="14 15" key="1">
    <citation type="submission" date="2010-12" db="EMBL/GenBank/DDBJ databases">
        <authorList>
            <person name="Muzny D."/>
            <person name="Qin X."/>
            <person name="Deng J."/>
            <person name="Jiang H."/>
            <person name="Liu Y."/>
            <person name="Qu J."/>
            <person name="Song X.-Z."/>
            <person name="Zhang L."/>
            <person name="Thornton R."/>
            <person name="Coyle M."/>
            <person name="Francisco L."/>
            <person name="Jackson L."/>
            <person name="Javaid M."/>
            <person name="Korchina V."/>
            <person name="Kovar C."/>
            <person name="Mata R."/>
            <person name="Mathew T."/>
            <person name="Ngo R."/>
            <person name="Nguyen L."/>
            <person name="Nguyen N."/>
            <person name="Okwuonu G."/>
            <person name="Ongeri F."/>
            <person name="Pham C."/>
            <person name="Simmons D."/>
            <person name="Wilczek-Boney K."/>
            <person name="Hale W."/>
            <person name="Jakkamsetti A."/>
            <person name="Pham P."/>
            <person name="Ruth R."/>
            <person name="San Lucas F."/>
            <person name="Warren J."/>
            <person name="Zhang J."/>
            <person name="Zhao Z."/>
            <person name="Zhou C."/>
            <person name="Zhu D."/>
            <person name="Lee S."/>
            <person name="Bess C."/>
            <person name="Blankenburg K."/>
            <person name="Forbes L."/>
            <person name="Fu Q."/>
            <person name="Gubbala S."/>
            <person name="Hirani K."/>
            <person name="Jayaseelan J.C."/>
            <person name="Lara F."/>
            <person name="Munidasa M."/>
            <person name="Palculict T."/>
            <person name="Patil S."/>
            <person name="Pu L.-L."/>
            <person name="Saada N."/>
            <person name="Tang L."/>
            <person name="Weissenberger G."/>
            <person name="Zhu Y."/>
            <person name="Hemphill L."/>
            <person name="Shang Y."/>
            <person name="Youmans B."/>
            <person name="Ayvaz T."/>
            <person name="Ross M."/>
            <person name="Santibanez J."/>
            <person name="Aqrawi P."/>
            <person name="Gross S."/>
            <person name="Joshi V."/>
            <person name="Fowler G."/>
            <person name="Nazareth L."/>
            <person name="Reid J."/>
            <person name="Worley K."/>
            <person name="Petrosino J."/>
            <person name="Highlander S."/>
            <person name="Gibbs R."/>
        </authorList>
    </citation>
    <scope>NUCLEOTIDE SEQUENCE [LARGE SCALE GENOMIC DNA]</scope>
    <source>
        <strain evidence="14 15">ATCC 23263</strain>
    </source>
</reference>
<dbReference type="GO" id="GO:0004764">
    <property type="term" value="F:shikimate 3-dehydrogenase (NADP+) activity"/>
    <property type="evidence" value="ECO:0007669"/>
    <property type="project" value="UniProtKB-UniRule"/>
</dbReference>
<dbReference type="Proteomes" id="UP000004754">
    <property type="component" value="Unassembled WGS sequence"/>
</dbReference>
<dbReference type="PANTHER" id="PTHR21089:SF1">
    <property type="entry name" value="BIFUNCTIONAL 3-DEHYDROQUINATE DEHYDRATASE_SHIKIMATE DEHYDROGENASE, CHLOROPLASTIC"/>
    <property type="match status" value="1"/>
</dbReference>
<comment type="similarity">
    <text evidence="10">Belongs to the shikimate dehydrogenase family.</text>
</comment>
<evidence type="ECO:0000259" key="12">
    <source>
        <dbReference type="Pfam" id="PF08501"/>
    </source>
</evidence>
<feature type="active site" description="Proton acceptor" evidence="10">
    <location>
        <position position="75"/>
    </location>
</feature>
<gene>
    <name evidence="10 14" type="primary">aroE</name>
    <name evidence="14" type="ORF">HMP0721_2372</name>
</gene>
<keyword evidence="2 10" id="KW-0028">Amino-acid biosynthesis</keyword>
<dbReference type="InterPro" id="IPR046346">
    <property type="entry name" value="Aminoacid_DH-like_N_sf"/>
</dbReference>
<sequence length="288" mass="29292">MTARPAIDGATRLIGLLGSPVAHSKSPAIHNAAFAATGVNAAYLAFEVAPEKLAAAAAGLVVLGAAGWNVTMPHKTAMAALCDELSPAARIVGAVNTVVVQDGRMTGHITDGSGFTAALTDRGFNPAGKQVALFGAGGAARAAAVQLALDGAAQLAIFNRTVAKARMLAETIAAETGCAARAYALDDAEALRTAVTEADLVINGTKLGMAPHSETCVLPDARWLARRPVVADFVYNPVQTRLLAMAAAAGCPTLDGLAMLLWQGAQAFALWTGRPMPVAAVRAQVFGA</sequence>
<feature type="binding site" evidence="10">
    <location>
        <position position="263"/>
    </location>
    <ligand>
        <name>shikimate</name>
        <dbReference type="ChEBI" id="CHEBI:36208"/>
    </ligand>
</feature>
<feature type="binding site" evidence="10">
    <location>
        <begin position="159"/>
        <end position="164"/>
    </location>
    <ligand>
        <name>NADP(+)</name>
        <dbReference type="ChEBI" id="CHEBI:58349"/>
    </ligand>
</feature>
<evidence type="ECO:0000256" key="7">
    <source>
        <dbReference type="ARBA" id="ARBA00051639"/>
    </source>
</evidence>
<dbReference type="HOGENOM" id="CLU_044063_0_1_9"/>
<dbReference type="GO" id="GO:0052734">
    <property type="term" value="F:shikimate 3-dehydrogenase (NAD+) activity"/>
    <property type="evidence" value="ECO:0007669"/>
    <property type="project" value="RHEA"/>
</dbReference>
<feature type="domain" description="Quinate/shikimate 5-dehydrogenase/glutamyl-tRNA reductase" evidence="11">
    <location>
        <begin position="127"/>
        <end position="206"/>
    </location>
</feature>
<dbReference type="GO" id="GO:0009423">
    <property type="term" value="P:chorismate biosynthetic process"/>
    <property type="evidence" value="ECO:0007669"/>
    <property type="project" value="UniProtKB-UniRule"/>
</dbReference>
<comment type="pathway">
    <text evidence="1 10">Metabolic intermediate biosynthesis; chorismate biosynthesis; chorismate from D-erythrose 4-phosphate and phosphoenolpyruvate: step 4/7.</text>
</comment>
<dbReference type="SUPFAM" id="SSF51735">
    <property type="entry name" value="NAD(P)-binding Rossmann-fold domains"/>
    <property type="match status" value="1"/>
</dbReference>
<dbReference type="eggNOG" id="COG0169">
    <property type="taxonomic scope" value="Bacteria"/>
</dbReference>
<dbReference type="NCBIfam" id="TIGR00507">
    <property type="entry name" value="aroE"/>
    <property type="match status" value="1"/>
</dbReference>
<feature type="binding site" evidence="10">
    <location>
        <position position="71"/>
    </location>
    <ligand>
        <name>shikimate</name>
        <dbReference type="ChEBI" id="CHEBI:36208"/>
    </ligand>
</feature>
<dbReference type="Pfam" id="PF01488">
    <property type="entry name" value="Shikimate_DH"/>
    <property type="match status" value="1"/>
</dbReference>